<keyword evidence="3" id="KW-1185">Reference proteome</keyword>
<organism evidence="2 3">
    <name type="scientific">Helianthus annuus</name>
    <name type="common">Common sunflower</name>
    <dbReference type="NCBI Taxonomy" id="4232"/>
    <lineage>
        <taxon>Eukaryota</taxon>
        <taxon>Viridiplantae</taxon>
        <taxon>Streptophyta</taxon>
        <taxon>Embryophyta</taxon>
        <taxon>Tracheophyta</taxon>
        <taxon>Spermatophyta</taxon>
        <taxon>Magnoliopsida</taxon>
        <taxon>eudicotyledons</taxon>
        <taxon>Gunneridae</taxon>
        <taxon>Pentapetalae</taxon>
        <taxon>asterids</taxon>
        <taxon>campanulids</taxon>
        <taxon>Asterales</taxon>
        <taxon>Asteraceae</taxon>
        <taxon>Asteroideae</taxon>
        <taxon>Heliantheae alliance</taxon>
        <taxon>Heliantheae</taxon>
        <taxon>Helianthus</taxon>
    </lineage>
</organism>
<name>A0A9K3GUX0_HELAN</name>
<evidence type="ECO:0000256" key="1">
    <source>
        <dbReference type="SAM" id="MobiDB-lite"/>
    </source>
</evidence>
<dbReference type="AlphaFoldDB" id="A0A9K3GUX0"/>
<comment type="caution">
    <text evidence="2">The sequence shown here is derived from an EMBL/GenBank/DDBJ whole genome shotgun (WGS) entry which is preliminary data.</text>
</comment>
<proteinExistence type="predicted"/>
<accession>A0A9K3GUX0</accession>
<dbReference type="EMBL" id="MNCJ02000332">
    <property type="protein sequence ID" value="KAF5755848.1"/>
    <property type="molecule type" value="Genomic_DNA"/>
</dbReference>
<reference evidence="2" key="1">
    <citation type="journal article" date="2017" name="Nature">
        <title>The sunflower genome provides insights into oil metabolism, flowering and Asterid evolution.</title>
        <authorList>
            <person name="Badouin H."/>
            <person name="Gouzy J."/>
            <person name="Grassa C.J."/>
            <person name="Murat F."/>
            <person name="Staton S.E."/>
            <person name="Cottret L."/>
            <person name="Lelandais-Briere C."/>
            <person name="Owens G.L."/>
            <person name="Carrere S."/>
            <person name="Mayjonade B."/>
            <person name="Legrand L."/>
            <person name="Gill N."/>
            <person name="Kane N.C."/>
            <person name="Bowers J.E."/>
            <person name="Hubner S."/>
            <person name="Bellec A."/>
            <person name="Berard A."/>
            <person name="Berges H."/>
            <person name="Blanchet N."/>
            <person name="Boniface M.C."/>
            <person name="Brunel D."/>
            <person name="Catrice O."/>
            <person name="Chaidir N."/>
            <person name="Claudel C."/>
            <person name="Donnadieu C."/>
            <person name="Faraut T."/>
            <person name="Fievet G."/>
            <person name="Helmstetter N."/>
            <person name="King M."/>
            <person name="Knapp S.J."/>
            <person name="Lai Z."/>
            <person name="Le Paslier M.C."/>
            <person name="Lippi Y."/>
            <person name="Lorenzon L."/>
            <person name="Mandel J.R."/>
            <person name="Marage G."/>
            <person name="Marchand G."/>
            <person name="Marquand E."/>
            <person name="Bret-Mestries E."/>
            <person name="Morien E."/>
            <person name="Nambeesan S."/>
            <person name="Nguyen T."/>
            <person name="Pegot-Espagnet P."/>
            <person name="Pouilly N."/>
            <person name="Raftis F."/>
            <person name="Sallet E."/>
            <person name="Schiex T."/>
            <person name="Thomas J."/>
            <person name="Vandecasteele C."/>
            <person name="Vares D."/>
            <person name="Vear F."/>
            <person name="Vautrin S."/>
            <person name="Crespi M."/>
            <person name="Mangin B."/>
            <person name="Burke J.M."/>
            <person name="Salse J."/>
            <person name="Munos S."/>
            <person name="Vincourt P."/>
            <person name="Rieseberg L.H."/>
            <person name="Langlade N.B."/>
        </authorList>
    </citation>
    <scope>NUCLEOTIDE SEQUENCE</scope>
    <source>
        <tissue evidence="2">Leaves</tissue>
    </source>
</reference>
<sequence length="76" mass="8661">MMIILTCFWNTAWSIIAPPPGLLFTVLSSITTPPLPKPQRRQRIQEQNHQEHPSVAGNYKNEVLRLTKLSEPSLKP</sequence>
<dbReference type="Gramene" id="mRNA:HanXRQr2_Chr17g0807571">
    <property type="protein sequence ID" value="CDS:HanXRQr2_Chr17g0807571.1"/>
    <property type="gene ID" value="HanXRQr2_Chr17g0807571"/>
</dbReference>
<protein>
    <submittedName>
        <fullName evidence="2">Uncharacterized protein</fullName>
    </submittedName>
</protein>
<gene>
    <name evidence="2" type="ORF">HanXRQr2_Chr17g0807571</name>
</gene>
<evidence type="ECO:0000313" key="2">
    <source>
        <dbReference type="EMBL" id="KAF5755848.1"/>
    </source>
</evidence>
<evidence type="ECO:0000313" key="3">
    <source>
        <dbReference type="Proteomes" id="UP000215914"/>
    </source>
</evidence>
<feature type="region of interest" description="Disordered" evidence="1">
    <location>
        <begin position="35"/>
        <end position="60"/>
    </location>
</feature>
<feature type="compositionally biased region" description="Basic and acidic residues" evidence="1">
    <location>
        <begin position="43"/>
        <end position="52"/>
    </location>
</feature>
<reference evidence="2" key="2">
    <citation type="submission" date="2020-06" db="EMBL/GenBank/DDBJ databases">
        <title>Helianthus annuus Genome sequencing and assembly Release 2.</title>
        <authorList>
            <person name="Gouzy J."/>
            <person name="Langlade N."/>
            <person name="Munos S."/>
        </authorList>
    </citation>
    <scope>NUCLEOTIDE SEQUENCE</scope>
    <source>
        <tissue evidence="2">Leaves</tissue>
    </source>
</reference>
<dbReference type="Proteomes" id="UP000215914">
    <property type="component" value="Unassembled WGS sequence"/>
</dbReference>